<gene>
    <name evidence="3" type="ORF">IAA73_09620</name>
</gene>
<reference evidence="3" key="2">
    <citation type="journal article" date="2021" name="PeerJ">
        <title>Extensive microbial diversity within the chicken gut microbiome revealed by metagenomics and culture.</title>
        <authorList>
            <person name="Gilroy R."/>
            <person name="Ravi A."/>
            <person name="Getino M."/>
            <person name="Pursley I."/>
            <person name="Horton D.L."/>
            <person name="Alikhan N.F."/>
            <person name="Baker D."/>
            <person name="Gharbi K."/>
            <person name="Hall N."/>
            <person name="Watson M."/>
            <person name="Adriaenssens E.M."/>
            <person name="Foster-Nyarko E."/>
            <person name="Jarju S."/>
            <person name="Secka A."/>
            <person name="Antonio M."/>
            <person name="Oren A."/>
            <person name="Chaudhuri R.R."/>
            <person name="La Ragione R."/>
            <person name="Hildebrand F."/>
            <person name="Pallen M.J."/>
        </authorList>
    </citation>
    <scope>NUCLEOTIDE SEQUENCE</scope>
    <source>
        <strain evidence="3">G3-3990</strain>
    </source>
</reference>
<dbReference type="InterPro" id="IPR050709">
    <property type="entry name" value="Biotin_Carboxyl_Carrier/Decarb"/>
</dbReference>
<dbReference type="AlphaFoldDB" id="A0A9D9N508"/>
<name>A0A9D9N508_9BACT</name>
<comment type="caution">
    <text evidence="3">The sequence shown here is derived from an EMBL/GenBank/DDBJ whole genome shotgun (WGS) entry which is preliminary data.</text>
</comment>
<dbReference type="PANTHER" id="PTHR45266:SF3">
    <property type="entry name" value="OXALOACETATE DECARBOXYLASE ALPHA CHAIN"/>
    <property type="match status" value="1"/>
</dbReference>
<dbReference type="CDD" id="cd06850">
    <property type="entry name" value="biotinyl_domain"/>
    <property type="match status" value="1"/>
</dbReference>
<dbReference type="InterPro" id="IPR000089">
    <property type="entry name" value="Biotin_lipoyl"/>
</dbReference>
<evidence type="ECO:0000313" key="3">
    <source>
        <dbReference type="EMBL" id="MBO8460577.1"/>
    </source>
</evidence>
<dbReference type="EMBL" id="JADIMG010000091">
    <property type="protein sequence ID" value="MBO8460577.1"/>
    <property type="molecule type" value="Genomic_DNA"/>
</dbReference>
<dbReference type="Gene3D" id="2.40.50.100">
    <property type="match status" value="1"/>
</dbReference>
<reference evidence="3" key="1">
    <citation type="submission" date="2020-10" db="EMBL/GenBank/DDBJ databases">
        <authorList>
            <person name="Gilroy R."/>
        </authorList>
    </citation>
    <scope>NUCLEOTIDE SEQUENCE</scope>
    <source>
        <strain evidence="3">G3-3990</strain>
    </source>
</reference>
<dbReference type="Proteomes" id="UP000823641">
    <property type="component" value="Unassembled WGS sequence"/>
</dbReference>
<proteinExistence type="predicted"/>
<dbReference type="InterPro" id="IPR011053">
    <property type="entry name" value="Single_hybrid_motif"/>
</dbReference>
<sequence length="112" mass="12923">MPITKEEQEELVDFAVTARKYKTLLTKKFKERKPWVNPSAFEIQSSIPGTVIKIFVKEGEIVKEGEPLLILEAMKMQNKFEMPFTAKIKRIDIKEGEKVAKDVLMIELEPAE</sequence>
<dbReference type="Pfam" id="PF00364">
    <property type="entry name" value="Biotin_lipoyl"/>
    <property type="match status" value="1"/>
</dbReference>
<protein>
    <submittedName>
        <fullName evidence="3">Acetyl-CoA carboxylase biotin carboxyl carrier protein subunit</fullName>
    </submittedName>
</protein>
<organism evidence="3 4">
    <name type="scientific">Candidatus Gallipaludibacter merdavium</name>
    <dbReference type="NCBI Taxonomy" id="2840839"/>
    <lineage>
        <taxon>Bacteria</taxon>
        <taxon>Pseudomonadati</taxon>
        <taxon>Bacteroidota</taxon>
        <taxon>Bacteroidia</taxon>
        <taxon>Bacteroidales</taxon>
        <taxon>Candidatus Gallipaludibacter</taxon>
    </lineage>
</organism>
<keyword evidence="1" id="KW-0092">Biotin</keyword>
<dbReference type="PANTHER" id="PTHR45266">
    <property type="entry name" value="OXALOACETATE DECARBOXYLASE ALPHA CHAIN"/>
    <property type="match status" value="1"/>
</dbReference>
<dbReference type="SUPFAM" id="SSF51230">
    <property type="entry name" value="Single hybrid motif"/>
    <property type="match status" value="1"/>
</dbReference>
<evidence type="ECO:0000256" key="1">
    <source>
        <dbReference type="ARBA" id="ARBA00023267"/>
    </source>
</evidence>
<evidence type="ECO:0000313" key="4">
    <source>
        <dbReference type="Proteomes" id="UP000823641"/>
    </source>
</evidence>
<accession>A0A9D9N508</accession>
<evidence type="ECO:0000259" key="2">
    <source>
        <dbReference type="PROSITE" id="PS50968"/>
    </source>
</evidence>
<feature type="domain" description="Lipoyl-binding" evidence="2">
    <location>
        <begin position="33"/>
        <end position="109"/>
    </location>
</feature>
<dbReference type="PROSITE" id="PS50968">
    <property type="entry name" value="BIOTINYL_LIPOYL"/>
    <property type="match status" value="1"/>
</dbReference>